<feature type="compositionally biased region" description="Polar residues" evidence="1">
    <location>
        <begin position="10"/>
        <end position="28"/>
    </location>
</feature>
<dbReference type="Proteomes" id="UP000234323">
    <property type="component" value="Unassembled WGS sequence"/>
</dbReference>
<dbReference type="VEuPathDB" id="FungiDB:RhiirFUN_006554"/>
<dbReference type="OrthoDB" id="2376615at2759"/>
<feature type="region of interest" description="Disordered" evidence="1">
    <location>
        <begin position="1"/>
        <end position="28"/>
    </location>
</feature>
<keyword evidence="3" id="KW-1185">Reference proteome</keyword>
<name>A0A2I1HGL9_9GLOM</name>
<reference evidence="2 3" key="1">
    <citation type="submission" date="2015-10" db="EMBL/GenBank/DDBJ databases">
        <title>Genome analyses suggest a sexual origin of heterokaryosis in a supposedly ancient asexual fungus.</title>
        <authorList>
            <person name="Ropars J."/>
            <person name="Sedzielewska K."/>
            <person name="Noel J."/>
            <person name="Charron P."/>
            <person name="Farinelli L."/>
            <person name="Marton T."/>
            <person name="Kruger M."/>
            <person name="Pelin A."/>
            <person name="Brachmann A."/>
            <person name="Corradi N."/>
        </authorList>
    </citation>
    <scope>NUCLEOTIDE SEQUENCE [LARGE SCALE GENOMIC DNA]</scope>
    <source>
        <strain evidence="2 3">A4</strain>
    </source>
</reference>
<evidence type="ECO:0000313" key="3">
    <source>
        <dbReference type="Proteomes" id="UP000234323"/>
    </source>
</evidence>
<dbReference type="AlphaFoldDB" id="A0A2I1HGL9"/>
<proteinExistence type="predicted"/>
<organism evidence="2 3">
    <name type="scientific">Rhizophagus irregularis</name>
    <dbReference type="NCBI Taxonomy" id="588596"/>
    <lineage>
        <taxon>Eukaryota</taxon>
        <taxon>Fungi</taxon>
        <taxon>Fungi incertae sedis</taxon>
        <taxon>Mucoromycota</taxon>
        <taxon>Glomeromycotina</taxon>
        <taxon>Glomeromycetes</taxon>
        <taxon>Glomerales</taxon>
        <taxon>Glomeraceae</taxon>
        <taxon>Rhizophagus</taxon>
    </lineage>
</organism>
<sequence length="147" mass="16117">MNAAFFNNPPHASQVFSTSPQSPPSSGHVYTTEIYPPSFLPSSSDSSPMESPMLLPKRISLFNNDNDNFTLDGSGTNNNNLVQQQREMVFSVPVVSNNNQRAVKRKGSKASIRSNRNSIFLDPIVEEANDFSLVNMNAGSATIIDKH</sequence>
<evidence type="ECO:0000256" key="1">
    <source>
        <dbReference type="SAM" id="MobiDB-lite"/>
    </source>
</evidence>
<dbReference type="VEuPathDB" id="FungiDB:RhiirA1_424996"/>
<accession>A0A2I1HGL9</accession>
<gene>
    <name evidence="2" type="ORF">RhiirA4_411943</name>
</gene>
<protein>
    <submittedName>
        <fullName evidence="2">Uncharacterized protein</fullName>
    </submittedName>
</protein>
<comment type="caution">
    <text evidence="2">The sequence shown here is derived from an EMBL/GenBank/DDBJ whole genome shotgun (WGS) entry which is preliminary data.</text>
</comment>
<dbReference type="VEuPathDB" id="FungiDB:FUN_004387"/>
<dbReference type="EMBL" id="LLXI01002809">
    <property type="protein sequence ID" value="PKY58018.1"/>
    <property type="molecule type" value="Genomic_DNA"/>
</dbReference>
<evidence type="ECO:0000313" key="2">
    <source>
        <dbReference type="EMBL" id="PKY58018.1"/>
    </source>
</evidence>